<keyword evidence="2" id="KW-1185">Reference proteome</keyword>
<protein>
    <recommendedName>
        <fullName evidence="3">Ribosomal biogenesis factor</fullName>
    </recommendedName>
</protein>
<dbReference type="PANTHER" id="PTHR35544">
    <property type="entry name" value="RIBOSOMAL BIOGENESIS FACTOR"/>
    <property type="match status" value="1"/>
</dbReference>
<dbReference type="InterPro" id="IPR031389">
    <property type="entry name" value="RBIS"/>
</dbReference>
<reference evidence="1" key="3">
    <citation type="submission" date="2025-09" db="UniProtKB">
        <authorList>
            <consortium name="Ensembl"/>
        </authorList>
    </citation>
    <scope>IDENTIFICATION</scope>
</reference>
<dbReference type="AlphaFoldDB" id="A0A4X2JRV1"/>
<sequence length="97" mass="11023">MQWGRTKLKGQKIKNVFHIASKNVKNKFKNKAKPVTTNLKKINTVNEEKVRNVNKAFMDTQKELPLFSKKLSLKPVPKHLISQCSEGETISVDDATS</sequence>
<dbReference type="GeneTree" id="ENSGT00390000015564"/>
<dbReference type="OMA" id="ITINKVF"/>
<evidence type="ECO:0000313" key="1">
    <source>
        <dbReference type="Ensembl" id="ENSVURP00010002134.1"/>
    </source>
</evidence>
<evidence type="ECO:0000313" key="2">
    <source>
        <dbReference type="Proteomes" id="UP000314987"/>
    </source>
</evidence>
<dbReference type="PANTHER" id="PTHR35544:SF4">
    <property type="entry name" value="RIBOSOMAL BIOGENESIS FACTOR"/>
    <property type="match status" value="1"/>
</dbReference>
<accession>A0A4X2JRV1</accession>
<reference evidence="2" key="1">
    <citation type="submission" date="2018-12" db="EMBL/GenBank/DDBJ databases">
        <authorList>
            <person name="Yazar S."/>
        </authorList>
    </citation>
    <scope>NUCLEOTIDE SEQUENCE [LARGE SCALE GENOMIC DNA]</scope>
</reference>
<dbReference type="GO" id="GO:0042254">
    <property type="term" value="P:ribosome biogenesis"/>
    <property type="evidence" value="ECO:0007669"/>
    <property type="project" value="InterPro"/>
</dbReference>
<reference evidence="1" key="2">
    <citation type="submission" date="2025-08" db="UniProtKB">
        <authorList>
            <consortium name="Ensembl"/>
        </authorList>
    </citation>
    <scope>IDENTIFICATION</scope>
</reference>
<proteinExistence type="predicted"/>
<evidence type="ECO:0008006" key="3">
    <source>
        <dbReference type="Google" id="ProtNLM"/>
    </source>
</evidence>
<dbReference type="GO" id="GO:0005730">
    <property type="term" value="C:nucleolus"/>
    <property type="evidence" value="ECO:0007669"/>
    <property type="project" value="TreeGrafter"/>
</dbReference>
<dbReference type="Ensembl" id="ENSVURT00010002435.1">
    <property type="protein sequence ID" value="ENSVURP00010002134.1"/>
    <property type="gene ID" value="ENSVURG00010001784.1"/>
</dbReference>
<name>A0A4X2JRV1_VOMUR</name>
<dbReference type="Pfam" id="PF15679">
    <property type="entry name" value="DUF4665"/>
    <property type="match status" value="1"/>
</dbReference>
<organism evidence="1 2">
    <name type="scientific">Vombatus ursinus</name>
    <name type="common">Common wombat</name>
    <dbReference type="NCBI Taxonomy" id="29139"/>
    <lineage>
        <taxon>Eukaryota</taxon>
        <taxon>Metazoa</taxon>
        <taxon>Chordata</taxon>
        <taxon>Craniata</taxon>
        <taxon>Vertebrata</taxon>
        <taxon>Euteleostomi</taxon>
        <taxon>Mammalia</taxon>
        <taxon>Metatheria</taxon>
        <taxon>Diprotodontia</taxon>
        <taxon>Vombatidae</taxon>
        <taxon>Vombatus</taxon>
    </lineage>
</organism>
<dbReference type="Proteomes" id="UP000314987">
    <property type="component" value="Unassembled WGS sequence"/>
</dbReference>